<evidence type="ECO:0000256" key="4">
    <source>
        <dbReference type="ARBA" id="ARBA00022729"/>
    </source>
</evidence>
<dbReference type="Pfam" id="PF13616">
    <property type="entry name" value="Rotamase_3"/>
    <property type="match status" value="1"/>
</dbReference>
<dbReference type="PROSITE" id="PS01096">
    <property type="entry name" value="PPIC_PPIASE_1"/>
    <property type="match status" value="1"/>
</dbReference>
<dbReference type="Gene3D" id="3.10.50.40">
    <property type="match status" value="1"/>
</dbReference>
<evidence type="ECO:0000256" key="6">
    <source>
        <dbReference type="ARBA" id="ARBA00023235"/>
    </source>
</evidence>
<comment type="caution">
    <text evidence="9">The sequence shown here is derived from an EMBL/GenBank/DDBJ whole genome shotgun (WGS) entry which is preliminary data.</text>
</comment>
<evidence type="ECO:0000256" key="5">
    <source>
        <dbReference type="ARBA" id="ARBA00023110"/>
    </source>
</evidence>
<accession>A0A235EPS7</accession>
<dbReference type="PANTHER" id="PTHR47245">
    <property type="entry name" value="PEPTIDYLPROLYL ISOMERASE"/>
    <property type="match status" value="1"/>
</dbReference>
<dbReference type="Proteomes" id="UP000215441">
    <property type="component" value="Unassembled WGS sequence"/>
</dbReference>
<dbReference type="EMBL" id="NOIG01000006">
    <property type="protein sequence ID" value="OYD50567.1"/>
    <property type="molecule type" value="Genomic_DNA"/>
</dbReference>
<gene>
    <name evidence="9" type="ORF">CBY09_09530</name>
</gene>
<dbReference type="SUPFAM" id="SSF54534">
    <property type="entry name" value="FKBP-like"/>
    <property type="match status" value="1"/>
</dbReference>
<evidence type="ECO:0000256" key="7">
    <source>
        <dbReference type="PROSITE-ProRule" id="PRU00278"/>
    </source>
</evidence>
<keyword evidence="10" id="KW-1185">Reference proteome</keyword>
<dbReference type="PANTHER" id="PTHR47245:SF1">
    <property type="entry name" value="FOLDASE PROTEIN PRSA"/>
    <property type="match status" value="1"/>
</dbReference>
<proteinExistence type="inferred from homology"/>
<dbReference type="InterPro" id="IPR050245">
    <property type="entry name" value="PrsA_foldase"/>
</dbReference>
<dbReference type="SUPFAM" id="SSF109998">
    <property type="entry name" value="Triger factor/SurA peptide-binding domain-like"/>
    <property type="match status" value="1"/>
</dbReference>
<sequence length="255" mass="27752">MPPDARARIVKQPNTMRQLVTNLYTRRALAQRAQAQGLAQKPEVVAALALARDKVLSDALLVEVDQSNTPSDARLLSMARTMYQASPADFHMPEQVHIRHILVSTREGDAETAKAKAQDILVKLRAGADFAALAKQHSADPGSADKGGDLGFFAKGRMVPEFDEAAFALQKAGDLTEVIKTQFGYHVLQLVARKPAGPMPFEEAKEALLAKVRQSEQQRGRIELAKTLEDTMKLDESAILGTVEKLLAPVVPAKP</sequence>
<protein>
    <recommendedName>
        <fullName evidence="3">peptidylprolyl isomerase</fullName>
        <ecNumber evidence="3">5.2.1.8</ecNumber>
    </recommendedName>
</protein>
<evidence type="ECO:0000313" key="9">
    <source>
        <dbReference type="EMBL" id="OYD50567.1"/>
    </source>
</evidence>
<feature type="domain" description="PpiC" evidence="8">
    <location>
        <begin position="93"/>
        <end position="192"/>
    </location>
</feature>
<evidence type="ECO:0000256" key="2">
    <source>
        <dbReference type="ARBA" id="ARBA00007656"/>
    </source>
</evidence>
<evidence type="ECO:0000256" key="1">
    <source>
        <dbReference type="ARBA" id="ARBA00000971"/>
    </source>
</evidence>
<dbReference type="InterPro" id="IPR027304">
    <property type="entry name" value="Trigger_fact/SurA_dom_sf"/>
</dbReference>
<comment type="similarity">
    <text evidence="2">Belongs to the PpiC/parvulin rotamase family.</text>
</comment>
<dbReference type="PROSITE" id="PS50198">
    <property type="entry name" value="PPIC_PPIASE_2"/>
    <property type="match status" value="1"/>
</dbReference>
<organism evidence="9 10">
    <name type="scientific">Acidovorax kalamii</name>
    <dbReference type="NCBI Taxonomy" id="2004485"/>
    <lineage>
        <taxon>Bacteria</taxon>
        <taxon>Pseudomonadati</taxon>
        <taxon>Pseudomonadota</taxon>
        <taxon>Betaproteobacteria</taxon>
        <taxon>Burkholderiales</taxon>
        <taxon>Comamonadaceae</taxon>
        <taxon>Acidovorax</taxon>
    </lineage>
</organism>
<keyword evidence="4" id="KW-0732">Signal</keyword>
<dbReference type="EC" id="5.2.1.8" evidence="3"/>
<keyword evidence="5 7" id="KW-0697">Rotamase</keyword>
<dbReference type="InterPro" id="IPR000297">
    <property type="entry name" value="PPIase_PpiC"/>
</dbReference>
<reference evidence="9 10" key="1">
    <citation type="submission" date="2017-07" db="EMBL/GenBank/DDBJ databases">
        <title>Acidovorax KNDSW TSA 6 genome sequence and assembly.</title>
        <authorList>
            <person name="Mayilraj S."/>
        </authorList>
    </citation>
    <scope>NUCLEOTIDE SEQUENCE [LARGE SCALE GENOMIC DNA]</scope>
    <source>
        <strain evidence="9 10">KNDSW-TSA6</strain>
    </source>
</reference>
<dbReference type="InterPro" id="IPR046357">
    <property type="entry name" value="PPIase_dom_sf"/>
</dbReference>
<evidence type="ECO:0000256" key="3">
    <source>
        <dbReference type="ARBA" id="ARBA00013194"/>
    </source>
</evidence>
<comment type="catalytic activity">
    <reaction evidence="1">
        <text>[protein]-peptidylproline (omega=180) = [protein]-peptidylproline (omega=0)</text>
        <dbReference type="Rhea" id="RHEA:16237"/>
        <dbReference type="Rhea" id="RHEA-COMP:10747"/>
        <dbReference type="Rhea" id="RHEA-COMP:10748"/>
        <dbReference type="ChEBI" id="CHEBI:83833"/>
        <dbReference type="ChEBI" id="CHEBI:83834"/>
        <dbReference type="EC" id="5.2.1.8"/>
    </reaction>
</comment>
<evidence type="ECO:0000259" key="8">
    <source>
        <dbReference type="PROSITE" id="PS50198"/>
    </source>
</evidence>
<name>A0A235EPS7_9BURK</name>
<evidence type="ECO:0000313" key="10">
    <source>
        <dbReference type="Proteomes" id="UP000215441"/>
    </source>
</evidence>
<dbReference type="InterPro" id="IPR023058">
    <property type="entry name" value="PPIase_PpiC_CS"/>
</dbReference>
<dbReference type="AlphaFoldDB" id="A0A235EPS7"/>
<keyword evidence="6 7" id="KW-0413">Isomerase</keyword>
<dbReference type="GO" id="GO:0003755">
    <property type="term" value="F:peptidyl-prolyl cis-trans isomerase activity"/>
    <property type="evidence" value="ECO:0007669"/>
    <property type="project" value="UniProtKB-KW"/>
</dbReference>